<keyword evidence="2" id="KW-1185">Reference proteome</keyword>
<evidence type="ECO:0000313" key="1">
    <source>
        <dbReference type="EMBL" id="KIK31559.1"/>
    </source>
</evidence>
<reference evidence="2" key="2">
    <citation type="submission" date="2015-01" db="EMBL/GenBank/DDBJ databases">
        <title>Evolutionary Origins and Diversification of the Mycorrhizal Mutualists.</title>
        <authorList>
            <consortium name="DOE Joint Genome Institute"/>
            <consortium name="Mycorrhizal Genomics Consortium"/>
            <person name="Kohler A."/>
            <person name="Kuo A."/>
            <person name="Nagy L.G."/>
            <person name="Floudas D."/>
            <person name="Copeland A."/>
            <person name="Barry K.W."/>
            <person name="Cichocki N."/>
            <person name="Veneault-Fourrey C."/>
            <person name="LaButti K."/>
            <person name="Lindquist E.A."/>
            <person name="Lipzen A."/>
            <person name="Lundell T."/>
            <person name="Morin E."/>
            <person name="Murat C."/>
            <person name="Riley R."/>
            <person name="Ohm R."/>
            <person name="Sun H."/>
            <person name="Tunlid A."/>
            <person name="Henrissat B."/>
            <person name="Grigoriev I.V."/>
            <person name="Hibbett D.S."/>
            <person name="Martin F."/>
        </authorList>
    </citation>
    <scope>NUCLEOTIDE SEQUENCE [LARGE SCALE GENOMIC DNA]</scope>
    <source>
        <strain evidence="2">UH-Slu-Lm8-n1</strain>
    </source>
</reference>
<accession>A0A0D0A081</accession>
<dbReference type="EMBL" id="KN836874">
    <property type="protein sequence ID" value="KIK31559.1"/>
    <property type="molecule type" value="Genomic_DNA"/>
</dbReference>
<evidence type="ECO:0000313" key="2">
    <source>
        <dbReference type="Proteomes" id="UP000054485"/>
    </source>
</evidence>
<name>A0A0D0A081_9AGAM</name>
<gene>
    <name evidence="1" type="ORF">CY34DRAFT_19799</name>
</gene>
<sequence>MSSTMGIPPSVNELETTPQSNMKFTSFTTVINTAGAMVGAVIVSPANKPTPNEPNVVPSDKPVGCSKGVDACSPAQVTAAPRPGCLTSARITIT</sequence>
<reference evidence="1 2" key="1">
    <citation type="submission" date="2014-04" db="EMBL/GenBank/DDBJ databases">
        <authorList>
            <consortium name="DOE Joint Genome Institute"/>
            <person name="Kuo A."/>
            <person name="Ruytinx J."/>
            <person name="Rineau F."/>
            <person name="Colpaert J."/>
            <person name="Kohler A."/>
            <person name="Nagy L.G."/>
            <person name="Floudas D."/>
            <person name="Copeland A."/>
            <person name="Barry K.W."/>
            <person name="Cichocki N."/>
            <person name="Veneault-Fourrey C."/>
            <person name="LaButti K."/>
            <person name="Lindquist E.A."/>
            <person name="Lipzen A."/>
            <person name="Lundell T."/>
            <person name="Morin E."/>
            <person name="Murat C."/>
            <person name="Sun H."/>
            <person name="Tunlid A."/>
            <person name="Henrissat B."/>
            <person name="Grigoriev I.V."/>
            <person name="Hibbett D.S."/>
            <person name="Martin F."/>
            <person name="Nordberg H.P."/>
            <person name="Cantor M.N."/>
            <person name="Hua S.X."/>
        </authorList>
    </citation>
    <scope>NUCLEOTIDE SEQUENCE [LARGE SCALE GENOMIC DNA]</scope>
    <source>
        <strain evidence="1 2">UH-Slu-Lm8-n1</strain>
    </source>
</reference>
<proteinExistence type="predicted"/>
<dbReference type="HOGENOM" id="CLU_2387638_0_0_1"/>
<protein>
    <submittedName>
        <fullName evidence="1">Uncharacterized protein</fullName>
    </submittedName>
</protein>
<organism evidence="1 2">
    <name type="scientific">Suillus luteus UH-Slu-Lm8-n1</name>
    <dbReference type="NCBI Taxonomy" id="930992"/>
    <lineage>
        <taxon>Eukaryota</taxon>
        <taxon>Fungi</taxon>
        <taxon>Dikarya</taxon>
        <taxon>Basidiomycota</taxon>
        <taxon>Agaricomycotina</taxon>
        <taxon>Agaricomycetes</taxon>
        <taxon>Agaricomycetidae</taxon>
        <taxon>Boletales</taxon>
        <taxon>Suillineae</taxon>
        <taxon>Suillaceae</taxon>
        <taxon>Suillus</taxon>
    </lineage>
</organism>
<dbReference type="InParanoid" id="A0A0D0A081"/>
<dbReference type="AlphaFoldDB" id="A0A0D0A081"/>
<dbReference type="Proteomes" id="UP000054485">
    <property type="component" value="Unassembled WGS sequence"/>
</dbReference>